<dbReference type="PANTHER" id="PTHR31672">
    <property type="entry name" value="BNACNNG10540D PROTEIN"/>
    <property type="match status" value="1"/>
</dbReference>
<evidence type="ECO:0000259" key="1">
    <source>
        <dbReference type="SMART" id="SM00256"/>
    </source>
</evidence>
<dbReference type="InterPro" id="IPR011043">
    <property type="entry name" value="Gal_Oxase/kelch_b-propeller"/>
</dbReference>
<dbReference type="CDD" id="cd22157">
    <property type="entry name" value="F-box_AtFBW1-like"/>
    <property type="match status" value="1"/>
</dbReference>
<dbReference type="InterPro" id="IPR017451">
    <property type="entry name" value="F-box-assoc_interact_dom"/>
</dbReference>
<dbReference type="InterPro" id="IPR006527">
    <property type="entry name" value="F-box-assoc_dom_typ1"/>
</dbReference>
<dbReference type="AlphaFoldDB" id="A0A5B6Z130"/>
<accession>A0A5B6Z130</accession>
<gene>
    <name evidence="2" type="ORF">Din_006384</name>
</gene>
<dbReference type="EMBL" id="GHES01006384">
    <property type="protein sequence ID" value="MPA36943.1"/>
    <property type="molecule type" value="Transcribed_RNA"/>
</dbReference>
<dbReference type="Gene3D" id="1.20.1280.50">
    <property type="match status" value="1"/>
</dbReference>
<proteinExistence type="predicted"/>
<dbReference type="Pfam" id="PF07734">
    <property type="entry name" value="FBA_1"/>
    <property type="match status" value="1"/>
</dbReference>
<reference evidence="2" key="1">
    <citation type="submission" date="2019-08" db="EMBL/GenBank/DDBJ databases">
        <title>Reference gene set and small RNA set construction with multiple tissues from Davidia involucrata Baill.</title>
        <authorList>
            <person name="Yang H."/>
            <person name="Zhou C."/>
            <person name="Li G."/>
            <person name="Wang J."/>
            <person name="Gao P."/>
            <person name="Wang M."/>
            <person name="Wang R."/>
            <person name="Zhao Y."/>
        </authorList>
    </citation>
    <scope>NUCLEOTIDE SEQUENCE</scope>
    <source>
        <tissue evidence="2">Mixed with DoveR01_LX</tissue>
    </source>
</reference>
<dbReference type="SMART" id="SM00256">
    <property type="entry name" value="FBOX"/>
    <property type="match status" value="1"/>
</dbReference>
<dbReference type="SUPFAM" id="SSF50965">
    <property type="entry name" value="Galactose oxidase, central domain"/>
    <property type="match status" value="1"/>
</dbReference>
<dbReference type="NCBIfam" id="TIGR01640">
    <property type="entry name" value="F_box_assoc_1"/>
    <property type="match status" value="1"/>
</dbReference>
<dbReference type="SUPFAM" id="SSF81383">
    <property type="entry name" value="F-box domain"/>
    <property type="match status" value="1"/>
</dbReference>
<protein>
    <recommendedName>
        <fullName evidence="1">F-box domain-containing protein</fullName>
    </recommendedName>
</protein>
<dbReference type="PANTHER" id="PTHR31672:SF10">
    <property type="entry name" value="F-BOX DOMAIN-CONTAINING PROTEIN"/>
    <property type="match status" value="1"/>
</dbReference>
<organism evidence="2">
    <name type="scientific">Davidia involucrata</name>
    <name type="common">Dove tree</name>
    <dbReference type="NCBI Taxonomy" id="16924"/>
    <lineage>
        <taxon>Eukaryota</taxon>
        <taxon>Viridiplantae</taxon>
        <taxon>Streptophyta</taxon>
        <taxon>Embryophyta</taxon>
        <taxon>Tracheophyta</taxon>
        <taxon>Spermatophyta</taxon>
        <taxon>Magnoliopsida</taxon>
        <taxon>eudicotyledons</taxon>
        <taxon>Gunneridae</taxon>
        <taxon>Pentapetalae</taxon>
        <taxon>asterids</taxon>
        <taxon>Cornales</taxon>
        <taxon>Nyssaceae</taxon>
        <taxon>Davidia</taxon>
    </lineage>
</organism>
<dbReference type="InterPro" id="IPR036047">
    <property type="entry name" value="F-box-like_dom_sf"/>
</dbReference>
<dbReference type="Pfam" id="PF00646">
    <property type="entry name" value="F-box"/>
    <property type="match status" value="1"/>
</dbReference>
<feature type="domain" description="F-box" evidence="1">
    <location>
        <begin position="10"/>
        <end position="51"/>
    </location>
</feature>
<evidence type="ECO:0000313" key="2">
    <source>
        <dbReference type="EMBL" id="MPA36943.1"/>
    </source>
</evidence>
<sequence>MDGTKPYRNLPMDVVIDDILSRLPVKTLIRFTSVCKSWYSLIRNPKFITTHINRSIYNYILFMPLRNRWEGFFSVICDKSFVEHAKLEIPFCSEYGIVRIVGSCNGLLCLTDEYVDAFGRDLYLWNPSVRKYKTIFSSSVIEFDDCLKNYSVFGFGFHKCANDYRVVRIIYFGDDANNFFGKVPPEVEVYSLSTDSWKRVGAAVPCEVHSFSDSLAFVDGAVHWLAYSSAEDAEDVVMSFDLNDEVFREVMLPDNLLDGVGQEVSLMDFKGSLSLFVFSPEMPSVSKRCYIWLLREYGAVKSWTKQFTIVPHDTVEFPLGCTKSGKVIFQTGGQLFSFDVENQQFKDLGTSWEPYAVDAMFMESLVLLEGGNVAFGQAMSVGASCNSAYEDGYFEDFQE</sequence>
<name>A0A5B6Z130_DAVIN</name>
<dbReference type="InterPro" id="IPR050796">
    <property type="entry name" value="SCF_F-box_component"/>
</dbReference>
<dbReference type="InterPro" id="IPR001810">
    <property type="entry name" value="F-box_dom"/>
</dbReference>